<dbReference type="PROSITE" id="PS51502">
    <property type="entry name" value="S_R_A_B_BARREL"/>
    <property type="match status" value="1"/>
</dbReference>
<dbReference type="RefSeq" id="WP_345244835.1">
    <property type="nucleotide sequence ID" value="NZ_BAABHD010000030.1"/>
</dbReference>
<evidence type="ECO:0000313" key="4">
    <source>
        <dbReference type="Proteomes" id="UP001501175"/>
    </source>
</evidence>
<dbReference type="InterPro" id="IPR011008">
    <property type="entry name" value="Dimeric_a/b-barrel"/>
</dbReference>
<evidence type="ECO:0000259" key="2">
    <source>
        <dbReference type="PROSITE" id="PS51502"/>
    </source>
</evidence>
<dbReference type="EMBL" id="BAABHD010000030">
    <property type="protein sequence ID" value="GAA4458801.1"/>
    <property type="molecule type" value="Genomic_DNA"/>
</dbReference>
<dbReference type="Pfam" id="PF07876">
    <property type="entry name" value="Dabb"/>
    <property type="match status" value="1"/>
</dbReference>
<feature type="domain" description="Stress-response A/B barrel" evidence="2">
    <location>
        <begin position="41"/>
        <end position="136"/>
    </location>
</feature>
<sequence length="140" mass="16219">MRTLLILHLTTCLLWSCQPKGYTSTTRQPTLSVLLPEQATIQRIVCFKFKAGTTPQAIQQHMQGFASLKDSIPYILSYQAGVTVRADLTQAPDYDVMHYCTYRNEEEIKLYSIHPVHQRFISQHKQIWEKVLVINSRVRP</sequence>
<name>A0ABP8N3A7_9BACT</name>
<dbReference type="PANTHER" id="PTHR33178">
    <property type="match status" value="1"/>
</dbReference>
<comment type="subunit">
    <text evidence="1">Homodimer.</text>
</comment>
<dbReference type="SMART" id="SM00886">
    <property type="entry name" value="Dabb"/>
    <property type="match status" value="1"/>
</dbReference>
<accession>A0ABP8N3A7</accession>
<keyword evidence="4" id="KW-1185">Reference proteome</keyword>
<gene>
    <name evidence="3" type="ORF">GCM10023189_31630</name>
</gene>
<dbReference type="Proteomes" id="UP001501175">
    <property type="component" value="Unassembled WGS sequence"/>
</dbReference>
<dbReference type="InterPro" id="IPR044662">
    <property type="entry name" value="HS1/DABB1-like"/>
</dbReference>
<dbReference type="InterPro" id="IPR013097">
    <property type="entry name" value="Dabb"/>
</dbReference>
<dbReference type="SUPFAM" id="SSF54909">
    <property type="entry name" value="Dimeric alpha+beta barrel"/>
    <property type="match status" value="1"/>
</dbReference>
<protein>
    <recommendedName>
        <fullName evidence="2">Stress-response A/B barrel domain-containing protein</fullName>
    </recommendedName>
</protein>
<evidence type="ECO:0000313" key="3">
    <source>
        <dbReference type="EMBL" id="GAA4458801.1"/>
    </source>
</evidence>
<reference evidence="4" key="1">
    <citation type="journal article" date="2019" name="Int. J. Syst. Evol. Microbiol.">
        <title>The Global Catalogue of Microorganisms (GCM) 10K type strain sequencing project: providing services to taxonomists for standard genome sequencing and annotation.</title>
        <authorList>
            <consortium name="The Broad Institute Genomics Platform"/>
            <consortium name="The Broad Institute Genome Sequencing Center for Infectious Disease"/>
            <person name="Wu L."/>
            <person name="Ma J."/>
        </authorList>
    </citation>
    <scope>NUCLEOTIDE SEQUENCE [LARGE SCALE GENOMIC DNA]</scope>
    <source>
        <strain evidence="4">JCM 17927</strain>
    </source>
</reference>
<proteinExistence type="predicted"/>
<dbReference type="Gene3D" id="3.30.70.100">
    <property type="match status" value="1"/>
</dbReference>
<evidence type="ECO:0000256" key="1">
    <source>
        <dbReference type="ARBA" id="ARBA00011738"/>
    </source>
</evidence>
<dbReference type="PANTHER" id="PTHR33178:SF10">
    <property type="entry name" value="STRESS-RESPONSE A_B BARREL DOMAIN-CONTAINING PROTEIN"/>
    <property type="match status" value="1"/>
</dbReference>
<comment type="caution">
    <text evidence="3">The sequence shown here is derived from an EMBL/GenBank/DDBJ whole genome shotgun (WGS) entry which is preliminary data.</text>
</comment>
<organism evidence="3 4">
    <name type="scientific">Nibrella saemangeumensis</name>
    <dbReference type="NCBI Taxonomy" id="1084526"/>
    <lineage>
        <taxon>Bacteria</taxon>
        <taxon>Pseudomonadati</taxon>
        <taxon>Bacteroidota</taxon>
        <taxon>Cytophagia</taxon>
        <taxon>Cytophagales</taxon>
        <taxon>Spirosomataceae</taxon>
        <taxon>Nibrella</taxon>
    </lineage>
</organism>